<feature type="transmembrane region" description="Helical" evidence="1">
    <location>
        <begin position="6"/>
        <end position="23"/>
    </location>
</feature>
<keyword evidence="1" id="KW-1133">Transmembrane helix</keyword>
<gene>
    <name evidence="2" type="ORF">FHX44_113703</name>
</gene>
<reference evidence="2 3" key="1">
    <citation type="submission" date="2019-06" db="EMBL/GenBank/DDBJ databases">
        <title>Sequencing the genomes of 1000 actinobacteria strains.</title>
        <authorList>
            <person name="Klenk H.-P."/>
        </authorList>
    </citation>
    <scope>NUCLEOTIDE SEQUENCE [LARGE SCALE GENOMIC DNA]</scope>
    <source>
        <strain evidence="2 3">DSM 45671</strain>
    </source>
</reference>
<keyword evidence="1" id="KW-0812">Transmembrane</keyword>
<evidence type="ECO:0000313" key="3">
    <source>
        <dbReference type="Proteomes" id="UP000321261"/>
    </source>
</evidence>
<accession>A0A561SSD8</accession>
<feature type="transmembrane region" description="Helical" evidence="1">
    <location>
        <begin position="44"/>
        <end position="65"/>
    </location>
</feature>
<sequence>MVTPLLVVYLVVGAILLIVLAGFDGPNVTAALRRDLRALRAHGSLALVAGGPVWVAGAVIAWPVVAACEAIDWRERGLT</sequence>
<dbReference type="AlphaFoldDB" id="A0A561SSD8"/>
<dbReference type="RefSeq" id="WP_147256902.1">
    <property type="nucleotide sequence ID" value="NZ_VIWU01000001.1"/>
</dbReference>
<comment type="caution">
    <text evidence="2">The sequence shown here is derived from an EMBL/GenBank/DDBJ whole genome shotgun (WGS) entry which is preliminary data.</text>
</comment>
<proteinExistence type="predicted"/>
<dbReference type="Proteomes" id="UP000321261">
    <property type="component" value="Unassembled WGS sequence"/>
</dbReference>
<evidence type="ECO:0000313" key="2">
    <source>
        <dbReference type="EMBL" id="TWF77788.1"/>
    </source>
</evidence>
<protein>
    <submittedName>
        <fullName evidence="2">Uncharacterized protein</fullName>
    </submittedName>
</protein>
<dbReference type="EMBL" id="VIWU01000001">
    <property type="protein sequence ID" value="TWF77788.1"/>
    <property type="molecule type" value="Genomic_DNA"/>
</dbReference>
<name>A0A561SSD8_9PSEU</name>
<keyword evidence="3" id="KW-1185">Reference proteome</keyword>
<keyword evidence="1" id="KW-0472">Membrane</keyword>
<evidence type="ECO:0000256" key="1">
    <source>
        <dbReference type="SAM" id="Phobius"/>
    </source>
</evidence>
<organism evidence="2 3">
    <name type="scientific">Pseudonocardia hierapolitana</name>
    <dbReference type="NCBI Taxonomy" id="1128676"/>
    <lineage>
        <taxon>Bacteria</taxon>
        <taxon>Bacillati</taxon>
        <taxon>Actinomycetota</taxon>
        <taxon>Actinomycetes</taxon>
        <taxon>Pseudonocardiales</taxon>
        <taxon>Pseudonocardiaceae</taxon>
        <taxon>Pseudonocardia</taxon>
    </lineage>
</organism>